<accession>A0ABV4CHX1</accession>
<protein>
    <submittedName>
        <fullName evidence="1">Uncharacterized protein</fullName>
    </submittedName>
</protein>
<organism evidence="1 2">
    <name type="scientific">Saccharopolyspora cebuensis</name>
    <dbReference type="NCBI Taxonomy" id="418759"/>
    <lineage>
        <taxon>Bacteria</taxon>
        <taxon>Bacillati</taxon>
        <taxon>Actinomycetota</taxon>
        <taxon>Actinomycetes</taxon>
        <taxon>Pseudonocardiales</taxon>
        <taxon>Pseudonocardiaceae</taxon>
        <taxon>Saccharopolyspora</taxon>
    </lineage>
</organism>
<sequence length="145" mass="15926">MPEKETIREAFLGSGSAKGAWASGSADREWHCIARDDWGVLECCCGHFLLGPVHLRRAQPQAGTYGRAVCAASEARANPWFDSSTDGFFVDTLAFWEARATAEFPLWPDIDPDAHHEPHDWSRDALAARRGTPQTDSAAEMPRAA</sequence>
<gene>
    <name evidence="1" type="ORF">AB8O55_11840</name>
</gene>
<keyword evidence="2" id="KW-1185">Reference proteome</keyword>
<comment type="caution">
    <text evidence="1">The sequence shown here is derived from an EMBL/GenBank/DDBJ whole genome shotgun (WGS) entry which is preliminary data.</text>
</comment>
<dbReference type="RefSeq" id="WP_369774824.1">
    <property type="nucleotide sequence ID" value="NZ_JBGEHV010000017.1"/>
</dbReference>
<evidence type="ECO:0000313" key="1">
    <source>
        <dbReference type="EMBL" id="MEY8040088.1"/>
    </source>
</evidence>
<dbReference type="Proteomes" id="UP001564626">
    <property type="component" value="Unassembled WGS sequence"/>
</dbReference>
<proteinExistence type="predicted"/>
<evidence type="ECO:0000313" key="2">
    <source>
        <dbReference type="Proteomes" id="UP001564626"/>
    </source>
</evidence>
<reference evidence="1 2" key="1">
    <citation type="submission" date="2024-08" db="EMBL/GenBank/DDBJ databases">
        <title>Genome mining of Saccharopolyspora cebuensis PGLac3 from Nigerian medicinal plant.</title>
        <authorList>
            <person name="Ezeobiora C.E."/>
            <person name="Igbokwe N.H."/>
            <person name="Amin D.H."/>
            <person name="Mendie U.E."/>
        </authorList>
    </citation>
    <scope>NUCLEOTIDE SEQUENCE [LARGE SCALE GENOMIC DNA]</scope>
    <source>
        <strain evidence="1 2">PGLac3</strain>
    </source>
</reference>
<dbReference type="EMBL" id="JBGEHV010000017">
    <property type="protein sequence ID" value="MEY8040088.1"/>
    <property type="molecule type" value="Genomic_DNA"/>
</dbReference>
<name>A0ABV4CHX1_9PSEU</name>